<name>A0A0K0DN22_ANGCA</name>
<evidence type="ECO:0000256" key="1">
    <source>
        <dbReference type="SAM" id="Phobius"/>
    </source>
</evidence>
<reference evidence="2" key="1">
    <citation type="submission" date="2012-09" db="EMBL/GenBank/DDBJ databases">
        <authorList>
            <person name="Martin A.A."/>
        </authorList>
    </citation>
    <scope>NUCLEOTIDE SEQUENCE</scope>
</reference>
<dbReference type="STRING" id="6313.A0A0K0DN22"/>
<organism evidence="2 3">
    <name type="scientific">Angiostrongylus cantonensis</name>
    <name type="common">Rat lungworm</name>
    <dbReference type="NCBI Taxonomy" id="6313"/>
    <lineage>
        <taxon>Eukaryota</taxon>
        <taxon>Metazoa</taxon>
        <taxon>Ecdysozoa</taxon>
        <taxon>Nematoda</taxon>
        <taxon>Chromadorea</taxon>
        <taxon>Rhabditida</taxon>
        <taxon>Rhabditina</taxon>
        <taxon>Rhabditomorpha</taxon>
        <taxon>Strongyloidea</taxon>
        <taxon>Metastrongylidae</taxon>
        <taxon>Angiostrongylus</taxon>
    </lineage>
</organism>
<keyword evidence="1" id="KW-1133">Transmembrane helix</keyword>
<keyword evidence="1" id="KW-0812">Transmembrane</keyword>
<dbReference type="Proteomes" id="UP000035642">
    <property type="component" value="Unassembled WGS sequence"/>
</dbReference>
<evidence type="ECO:0000313" key="3">
    <source>
        <dbReference type="WBParaSite" id="ACAC_0001314001-mRNA-1"/>
    </source>
</evidence>
<reference evidence="3" key="2">
    <citation type="submission" date="2017-02" db="UniProtKB">
        <authorList>
            <consortium name="WormBaseParasite"/>
        </authorList>
    </citation>
    <scope>IDENTIFICATION</scope>
</reference>
<sequence length="102" mass="11397">LFWCFVGLLLGARYIVVYLYQTAFSGASMLGFLYCVGPIAVVRWIVGLTNFLHAFICTIFSFILVSVVASGGFLGMQIYYTCYGYTMYEYHSSVRCAFDGDG</sequence>
<feature type="transmembrane region" description="Helical" evidence="1">
    <location>
        <begin position="18"/>
        <end position="42"/>
    </location>
</feature>
<evidence type="ECO:0000313" key="2">
    <source>
        <dbReference type="Proteomes" id="UP000035642"/>
    </source>
</evidence>
<keyword evidence="1" id="KW-0472">Membrane</keyword>
<dbReference type="WBParaSite" id="ACAC_0001314001-mRNA-1">
    <property type="protein sequence ID" value="ACAC_0001314001-mRNA-1"/>
    <property type="gene ID" value="ACAC_0001314001"/>
</dbReference>
<accession>A0A0K0DN22</accession>
<protein>
    <submittedName>
        <fullName evidence="3">Transmembrane 9 superfamily member</fullName>
    </submittedName>
</protein>
<keyword evidence="2" id="KW-1185">Reference proteome</keyword>
<feature type="transmembrane region" description="Helical" evidence="1">
    <location>
        <begin position="54"/>
        <end position="80"/>
    </location>
</feature>
<dbReference type="AlphaFoldDB" id="A0A0K0DN22"/>
<proteinExistence type="predicted"/>